<evidence type="ECO:0000256" key="2">
    <source>
        <dbReference type="ARBA" id="ARBA00023125"/>
    </source>
</evidence>
<dbReference type="InterPro" id="IPR002913">
    <property type="entry name" value="START_lipid-bd_dom"/>
</dbReference>
<dbReference type="PANTHER" id="PTHR45654:SF1">
    <property type="entry name" value="HOMEOBOX-LEUCINE ZIPPER PROTEIN HDG11"/>
    <property type="match status" value="1"/>
</dbReference>
<keyword evidence="1" id="KW-0805">Transcription regulation</keyword>
<dbReference type="Proteomes" id="UP000245207">
    <property type="component" value="Unassembled WGS sequence"/>
</dbReference>
<dbReference type="AlphaFoldDB" id="A0A2U1QKK3"/>
<evidence type="ECO:0000256" key="5">
    <source>
        <dbReference type="ARBA" id="ARBA00023242"/>
    </source>
</evidence>
<dbReference type="InterPro" id="IPR023393">
    <property type="entry name" value="START-like_dom_sf"/>
</dbReference>
<evidence type="ECO:0000256" key="6">
    <source>
        <dbReference type="SAM" id="MobiDB-lite"/>
    </source>
</evidence>
<feature type="region of interest" description="Disordered" evidence="6">
    <location>
        <begin position="558"/>
        <end position="579"/>
    </location>
</feature>
<evidence type="ECO:0000256" key="4">
    <source>
        <dbReference type="ARBA" id="ARBA00023163"/>
    </source>
</evidence>
<sequence>MTKVTQAQKAFLESVYQLYEWPIKKYIKEALAQQLHQSIGYVDQWFYRRHRMDRANLPAPQQQQMPPPLLVQPQQGQEEAQEEDEPMNQPQEQDQDEPMMHQSQQGLEDEPMFPYNDNMMLDIDLFLGIPEAPKIASDAIAELLTLCQGNEDLWAKDQITGKDVLVQHQYNVLYPKSVYHNGSRGFCDCKMDDKDLAYMLSQENWCEVFPNMVAKEKMIQILSPLDSEDPDGSLFLIYKEYQLTPTKLSANRKLIVFRTCKKIDQGWIVAEVTHEHNQNESAYQPNCQRLPSGCLIEPITNGFSRVTWVEHIEGGVAFGVTEMLSCLERTCERKSIEEATRAIENPSFQDKEKSILMRLGHTMVKGLFDQIGPNEDENSIFPSFDDFTTFYKVNDEVVGGAVMSFIVTQSPDFVLEILGNVKIRHEWDHLMGFRKLHPIVCYPTAEDTRNTVSLSKMDDEDIMLIQEVTVERARSLVVWSTLPRDASYRISLGEETDIPLLVSGFVICQNGDTTANSMGGSVVTLVLRKFSNVDEPLEFLDSPPLTALNETVKRVKEELDKRQPLSPPTGAFTQDEPVI</sequence>
<dbReference type="InterPro" id="IPR042160">
    <property type="entry name" value="HD-Zip_IV"/>
</dbReference>
<reference evidence="8 9" key="1">
    <citation type="journal article" date="2018" name="Mol. Plant">
        <title>The genome of Artemisia annua provides insight into the evolution of Asteraceae family and artemisinin biosynthesis.</title>
        <authorList>
            <person name="Shen Q."/>
            <person name="Zhang L."/>
            <person name="Liao Z."/>
            <person name="Wang S."/>
            <person name="Yan T."/>
            <person name="Shi P."/>
            <person name="Liu M."/>
            <person name="Fu X."/>
            <person name="Pan Q."/>
            <person name="Wang Y."/>
            <person name="Lv Z."/>
            <person name="Lu X."/>
            <person name="Zhang F."/>
            <person name="Jiang W."/>
            <person name="Ma Y."/>
            <person name="Chen M."/>
            <person name="Hao X."/>
            <person name="Li L."/>
            <person name="Tang Y."/>
            <person name="Lv G."/>
            <person name="Zhou Y."/>
            <person name="Sun X."/>
            <person name="Brodelius P.E."/>
            <person name="Rose J.K.C."/>
            <person name="Tang K."/>
        </authorList>
    </citation>
    <scope>NUCLEOTIDE SEQUENCE [LARGE SCALE GENOMIC DNA]</scope>
    <source>
        <strain evidence="9">cv. Huhao1</strain>
        <tissue evidence="8">Leaf</tissue>
    </source>
</reference>
<name>A0A2U1QKK3_ARTAN</name>
<dbReference type="GO" id="GO:0008289">
    <property type="term" value="F:lipid binding"/>
    <property type="evidence" value="ECO:0007669"/>
    <property type="project" value="InterPro"/>
</dbReference>
<dbReference type="PANTHER" id="PTHR45654">
    <property type="entry name" value="HOMEOBOX-LEUCINE ZIPPER PROTEIN MERISTEM L1"/>
    <property type="match status" value="1"/>
</dbReference>
<dbReference type="SUPFAM" id="SSF55961">
    <property type="entry name" value="Bet v1-like"/>
    <property type="match status" value="1"/>
</dbReference>
<dbReference type="Pfam" id="PF25797">
    <property type="entry name" value="PDF2_C"/>
    <property type="match status" value="1"/>
</dbReference>
<evidence type="ECO:0000313" key="9">
    <source>
        <dbReference type="Proteomes" id="UP000245207"/>
    </source>
</evidence>
<evidence type="ECO:0000256" key="1">
    <source>
        <dbReference type="ARBA" id="ARBA00023015"/>
    </source>
</evidence>
<evidence type="ECO:0000256" key="3">
    <source>
        <dbReference type="ARBA" id="ARBA00023155"/>
    </source>
</evidence>
<dbReference type="PROSITE" id="PS50848">
    <property type="entry name" value="START"/>
    <property type="match status" value="1"/>
</dbReference>
<dbReference type="Pfam" id="PF01852">
    <property type="entry name" value="START"/>
    <property type="match status" value="1"/>
</dbReference>
<accession>A0A2U1QKK3</accession>
<dbReference type="OrthoDB" id="1024030at2759"/>
<protein>
    <submittedName>
        <fullName evidence="8">Homeobox domain-containing protein/START domain-containing protein</fullName>
    </submittedName>
</protein>
<gene>
    <name evidence="8" type="ORF">CTI12_AA018730</name>
</gene>
<keyword evidence="3 8" id="KW-0371">Homeobox</keyword>
<dbReference type="EMBL" id="PKPP01000062">
    <property type="protein sequence ID" value="PWA98544.1"/>
    <property type="molecule type" value="Genomic_DNA"/>
</dbReference>
<proteinExistence type="predicted"/>
<feature type="region of interest" description="Disordered" evidence="6">
    <location>
        <begin position="58"/>
        <end position="111"/>
    </location>
</feature>
<organism evidence="8 9">
    <name type="scientific">Artemisia annua</name>
    <name type="common">Sweet wormwood</name>
    <dbReference type="NCBI Taxonomy" id="35608"/>
    <lineage>
        <taxon>Eukaryota</taxon>
        <taxon>Viridiplantae</taxon>
        <taxon>Streptophyta</taxon>
        <taxon>Embryophyta</taxon>
        <taxon>Tracheophyta</taxon>
        <taxon>Spermatophyta</taxon>
        <taxon>Magnoliopsida</taxon>
        <taxon>eudicotyledons</taxon>
        <taxon>Gunneridae</taxon>
        <taxon>Pentapetalae</taxon>
        <taxon>asterids</taxon>
        <taxon>campanulids</taxon>
        <taxon>Asterales</taxon>
        <taxon>Asteraceae</taxon>
        <taxon>Asteroideae</taxon>
        <taxon>Anthemideae</taxon>
        <taxon>Artemisiinae</taxon>
        <taxon>Artemisia</taxon>
    </lineage>
</organism>
<keyword evidence="4" id="KW-0804">Transcription</keyword>
<dbReference type="InterPro" id="IPR057993">
    <property type="entry name" value="HD-Zip_IV_C"/>
</dbReference>
<comment type="caution">
    <text evidence="8">The sequence shown here is derived from an EMBL/GenBank/DDBJ whole genome shotgun (WGS) entry which is preliminary data.</text>
</comment>
<feature type="domain" description="START" evidence="7">
    <location>
        <begin position="135"/>
        <end position="313"/>
    </location>
</feature>
<keyword evidence="2 8" id="KW-0238">DNA-binding</keyword>
<evidence type="ECO:0000259" key="7">
    <source>
        <dbReference type="PROSITE" id="PS50848"/>
    </source>
</evidence>
<dbReference type="GO" id="GO:0003677">
    <property type="term" value="F:DNA binding"/>
    <property type="evidence" value="ECO:0007669"/>
    <property type="project" value="UniProtKB-KW"/>
</dbReference>
<dbReference type="Gene3D" id="3.30.530.20">
    <property type="match status" value="1"/>
</dbReference>
<keyword evidence="5" id="KW-0539">Nucleus</keyword>
<keyword evidence="9" id="KW-1185">Reference proteome</keyword>
<dbReference type="STRING" id="35608.A0A2U1QKK3"/>
<evidence type="ECO:0000313" key="8">
    <source>
        <dbReference type="EMBL" id="PWA98544.1"/>
    </source>
</evidence>